<dbReference type="GO" id="GO:0016538">
    <property type="term" value="F:cyclin-dependent protein serine/threonine kinase regulator activity"/>
    <property type="evidence" value="ECO:0007669"/>
    <property type="project" value="TreeGrafter"/>
</dbReference>
<dbReference type="Pfam" id="PF08613">
    <property type="entry name" value="Cyclin"/>
    <property type="match status" value="1"/>
</dbReference>
<dbReference type="InterPro" id="IPR036915">
    <property type="entry name" value="Cyclin-like_sf"/>
</dbReference>
<feature type="non-terminal residue" evidence="1">
    <location>
        <position position="1"/>
    </location>
</feature>
<sequence>MIAIPSVQQRNNFDNLIAYTASNVNTLVDCSKERLYYQQKLLPTLPIFVKHLFYHCKLTPTILVVALIYLERLKTHLPSKSKGEFDTPYKMFIASVILATKFIEDTNTIAHSIYRLVSPLYRAKEINEMERSFLGVIK</sequence>
<evidence type="ECO:0000313" key="1">
    <source>
        <dbReference type="EMBL" id="KAG2235369.1"/>
    </source>
</evidence>
<dbReference type="GO" id="GO:0005634">
    <property type="term" value="C:nucleus"/>
    <property type="evidence" value="ECO:0007669"/>
    <property type="project" value="TreeGrafter"/>
</dbReference>
<gene>
    <name evidence="1" type="ORF">INT48_004988</name>
</gene>
<dbReference type="AlphaFoldDB" id="A0A8H7STP0"/>
<reference evidence="1" key="1">
    <citation type="submission" date="2021-01" db="EMBL/GenBank/DDBJ databases">
        <title>Metabolic potential, ecology and presence of endohyphal bacteria is reflected in genomic diversity of Mucoromycotina.</title>
        <authorList>
            <person name="Muszewska A."/>
            <person name="Okrasinska A."/>
            <person name="Steczkiewicz K."/>
            <person name="Drgas O."/>
            <person name="Orlowska M."/>
            <person name="Perlinska-Lenart U."/>
            <person name="Aleksandrzak-Piekarczyk T."/>
            <person name="Szatraj K."/>
            <person name="Zielenkiewicz U."/>
            <person name="Pilsyk S."/>
            <person name="Malc E."/>
            <person name="Mieczkowski P."/>
            <person name="Kruszewska J.S."/>
            <person name="Biernat P."/>
            <person name="Pawlowska J."/>
        </authorList>
    </citation>
    <scope>NUCLEOTIDE SEQUENCE</scope>
    <source>
        <strain evidence="1">WA0000018081</strain>
    </source>
</reference>
<comment type="caution">
    <text evidence="1">The sequence shown here is derived from an EMBL/GenBank/DDBJ whole genome shotgun (WGS) entry which is preliminary data.</text>
</comment>
<dbReference type="Gene3D" id="1.10.472.10">
    <property type="entry name" value="Cyclin-like"/>
    <property type="match status" value="1"/>
</dbReference>
<dbReference type="CDD" id="cd20557">
    <property type="entry name" value="CYCLIN_ScPCL1-like"/>
    <property type="match status" value="1"/>
</dbReference>
<dbReference type="PANTHER" id="PTHR15615">
    <property type="match status" value="1"/>
</dbReference>
<dbReference type="PANTHER" id="PTHR15615:SF108">
    <property type="entry name" value="PROTEIN CNPPD1"/>
    <property type="match status" value="1"/>
</dbReference>
<evidence type="ECO:0008006" key="3">
    <source>
        <dbReference type="Google" id="ProtNLM"/>
    </source>
</evidence>
<protein>
    <recommendedName>
        <fullName evidence="3">Cyclin N-terminal domain-containing protein</fullName>
    </recommendedName>
</protein>
<keyword evidence="2" id="KW-1185">Reference proteome</keyword>
<accession>A0A8H7STP0</accession>
<evidence type="ECO:0000313" key="2">
    <source>
        <dbReference type="Proteomes" id="UP000613177"/>
    </source>
</evidence>
<dbReference type="GO" id="GO:0019901">
    <property type="term" value="F:protein kinase binding"/>
    <property type="evidence" value="ECO:0007669"/>
    <property type="project" value="InterPro"/>
</dbReference>
<name>A0A8H7STP0_9FUNG</name>
<proteinExistence type="predicted"/>
<dbReference type="SUPFAM" id="SSF47954">
    <property type="entry name" value="Cyclin-like"/>
    <property type="match status" value="1"/>
</dbReference>
<dbReference type="InterPro" id="IPR013922">
    <property type="entry name" value="Cyclin_PHO80-like"/>
</dbReference>
<dbReference type="Proteomes" id="UP000613177">
    <property type="component" value="Unassembled WGS sequence"/>
</dbReference>
<dbReference type="GO" id="GO:0000307">
    <property type="term" value="C:cyclin-dependent protein kinase holoenzyme complex"/>
    <property type="evidence" value="ECO:0007669"/>
    <property type="project" value="TreeGrafter"/>
</dbReference>
<organism evidence="1 2">
    <name type="scientific">Thamnidium elegans</name>
    <dbReference type="NCBI Taxonomy" id="101142"/>
    <lineage>
        <taxon>Eukaryota</taxon>
        <taxon>Fungi</taxon>
        <taxon>Fungi incertae sedis</taxon>
        <taxon>Mucoromycota</taxon>
        <taxon>Mucoromycotina</taxon>
        <taxon>Mucoromycetes</taxon>
        <taxon>Mucorales</taxon>
        <taxon>Mucorineae</taxon>
        <taxon>Mucoraceae</taxon>
        <taxon>Thamnidium</taxon>
    </lineage>
</organism>
<dbReference type="EMBL" id="JAEPRE010000034">
    <property type="protein sequence ID" value="KAG2235369.1"/>
    <property type="molecule type" value="Genomic_DNA"/>
</dbReference>